<dbReference type="GO" id="GO:0016020">
    <property type="term" value="C:membrane"/>
    <property type="evidence" value="ECO:0007669"/>
    <property type="project" value="InterPro"/>
</dbReference>
<protein>
    <submittedName>
        <fullName evidence="3">Uncharacterized protein</fullName>
    </submittedName>
</protein>
<gene>
    <name evidence="3" type="ORF">ACOF00016_LOCUS16782</name>
</gene>
<name>A0A7S3LFU6_9STRA</name>
<organism evidence="3">
    <name type="scientific">Amphora coffeiformis</name>
    <dbReference type="NCBI Taxonomy" id="265554"/>
    <lineage>
        <taxon>Eukaryota</taxon>
        <taxon>Sar</taxon>
        <taxon>Stramenopiles</taxon>
        <taxon>Ochrophyta</taxon>
        <taxon>Bacillariophyta</taxon>
        <taxon>Bacillariophyceae</taxon>
        <taxon>Bacillariophycidae</taxon>
        <taxon>Thalassiophysales</taxon>
        <taxon>Catenulaceae</taxon>
        <taxon>Amphora</taxon>
    </lineage>
</organism>
<feature type="compositionally biased region" description="Low complexity" evidence="2">
    <location>
        <begin position="36"/>
        <end position="50"/>
    </location>
</feature>
<dbReference type="AlphaFoldDB" id="A0A7S3LFU6"/>
<evidence type="ECO:0000256" key="2">
    <source>
        <dbReference type="SAM" id="MobiDB-lite"/>
    </source>
</evidence>
<dbReference type="Pfam" id="PF01554">
    <property type="entry name" value="MatE"/>
    <property type="match status" value="1"/>
</dbReference>
<dbReference type="InterPro" id="IPR002528">
    <property type="entry name" value="MATE_fam"/>
</dbReference>
<feature type="region of interest" description="Disordered" evidence="2">
    <location>
        <begin position="131"/>
        <end position="250"/>
    </location>
</feature>
<comment type="similarity">
    <text evidence="1">Belongs to the multi antimicrobial extrusion (MATE) (TC 2.A.66.1) family.</text>
</comment>
<proteinExistence type="inferred from homology"/>
<evidence type="ECO:0000313" key="3">
    <source>
        <dbReference type="EMBL" id="CAE0419989.1"/>
    </source>
</evidence>
<dbReference type="GO" id="GO:0015297">
    <property type="term" value="F:antiporter activity"/>
    <property type="evidence" value="ECO:0007669"/>
    <property type="project" value="InterPro"/>
</dbReference>
<reference evidence="3" key="1">
    <citation type="submission" date="2021-01" db="EMBL/GenBank/DDBJ databases">
        <authorList>
            <person name="Corre E."/>
            <person name="Pelletier E."/>
            <person name="Niang G."/>
            <person name="Scheremetjew M."/>
            <person name="Finn R."/>
            <person name="Kale V."/>
            <person name="Holt S."/>
            <person name="Cochrane G."/>
            <person name="Meng A."/>
            <person name="Brown T."/>
            <person name="Cohen L."/>
        </authorList>
    </citation>
    <scope>NUCLEOTIDE SEQUENCE</scope>
    <source>
        <strain evidence="3">CCMP127</strain>
    </source>
</reference>
<accession>A0A7S3LFU6</accession>
<feature type="region of interest" description="Disordered" evidence="2">
    <location>
        <begin position="1"/>
        <end position="90"/>
    </location>
</feature>
<feature type="compositionally biased region" description="Low complexity" evidence="2">
    <location>
        <begin position="195"/>
        <end position="206"/>
    </location>
</feature>
<dbReference type="GO" id="GO:0042910">
    <property type="term" value="F:xenobiotic transmembrane transporter activity"/>
    <property type="evidence" value="ECO:0007669"/>
    <property type="project" value="InterPro"/>
</dbReference>
<sequence length="352" mass="37829">MKHNVHKLSSRATNKPPKALTVAGAGADEEQKEELSPSPRSSSLGSAARSAIVVANNHPPPNVKRATKKITRDNQATDSEKRQKSSRYSSIPSAVVSAQEHIVALPFFAQMLQKLDDMCRVSYLTTAPTTHISTAPVTPSRRAAAAIAAGHPPPSPDSSSLELKQPAHASTKPKSPPLDHPAHRVRPSGRHYPDSSSEQASAASASTNPRNSKKKNLRHDDGHGGNNPPVEETTVPSPPPPHHDLHHLRPNRQRGCCGILRQVVKWDYESKRISKLAFPYIIQALLEGTMEVVNVALVGHFFGTAELSAFVIVDLVTGLFYGVLKGIIDSTGTLCPQAIGAGNDFLVGQYVQ</sequence>
<dbReference type="EMBL" id="HBIM01022632">
    <property type="protein sequence ID" value="CAE0419989.1"/>
    <property type="molecule type" value="Transcribed_RNA"/>
</dbReference>
<evidence type="ECO:0000256" key="1">
    <source>
        <dbReference type="ARBA" id="ARBA00010199"/>
    </source>
</evidence>